<dbReference type="KEGG" id="fvr:FVEG_10173"/>
<keyword evidence="2" id="KW-1185">Reference proteome</keyword>
<dbReference type="Proteomes" id="UP000009096">
    <property type="component" value="Chromosome 9"/>
</dbReference>
<dbReference type="RefSeq" id="XP_018757260.1">
    <property type="nucleotide sequence ID" value="XM_018899233.1"/>
</dbReference>
<protein>
    <submittedName>
        <fullName evidence="1">Uncharacterized protein</fullName>
    </submittedName>
</protein>
<dbReference type="GeneID" id="30067778"/>
<dbReference type="STRING" id="334819.W7MTK5"/>
<dbReference type="EMBL" id="CM000586">
    <property type="protein sequence ID" value="EWG51069.1"/>
    <property type="molecule type" value="Genomic_DNA"/>
</dbReference>
<organism evidence="1 2">
    <name type="scientific">Gibberella moniliformis (strain M3125 / FGSC 7600)</name>
    <name type="common">Maize ear and stalk rot fungus</name>
    <name type="synonym">Fusarium verticillioides</name>
    <dbReference type="NCBI Taxonomy" id="334819"/>
    <lineage>
        <taxon>Eukaryota</taxon>
        <taxon>Fungi</taxon>
        <taxon>Dikarya</taxon>
        <taxon>Ascomycota</taxon>
        <taxon>Pezizomycotina</taxon>
        <taxon>Sordariomycetes</taxon>
        <taxon>Hypocreomycetidae</taxon>
        <taxon>Hypocreales</taxon>
        <taxon>Nectriaceae</taxon>
        <taxon>Fusarium</taxon>
        <taxon>Fusarium fujikuroi species complex</taxon>
    </lineage>
</organism>
<name>W7MTK5_GIBM7</name>
<dbReference type="AlphaFoldDB" id="W7MTK5"/>
<reference evidence="1 2" key="1">
    <citation type="journal article" date="2010" name="Nature">
        <title>Comparative genomics reveals mobile pathogenicity chromosomes in Fusarium.</title>
        <authorList>
            <person name="Ma L.J."/>
            <person name="van der Does H.C."/>
            <person name="Borkovich K.A."/>
            <person name="Coleman J.J."/>
            <person name="Daboussi M.J."/>
            <person name="Di Pietro A."/>
            <person name="Dufresne M."/>
            <person name="Freitag M."/>
            <person name="Grabherr M."/>
            <person name="Henrissat B."/>
            <person name="Houterman P.M."/>
            <person name="Kang S."/>
            <person name="Shim W.B."/>
            <person name="Woloshuk C."/>
            <person name="Xie X."/>
            <person name="Xu J.R."/>
            <person name="Antoniw J."/>
            <person name="Baker S.E."/>
            <person name="Bluhm B.H."/>
            <person name="Breakspear A."/>
            <person name="Brown D.W."/>
            <person name="Butchko R.A."/>
            <person name="Chapman S."/>
            <person name="Coulson R."/>
            <person name="Coutinho P.M."/>
            <person name="Danchin E.G."/>
            <person name="Diener A."/>
            <person name="Gale L.R."/>
            <person name="Gardiner D.M."/>
            <person name="Goff S."/>
            <person name="Hammond-Kosack K.E."/>
            <person name="Hilburn K."/>
            <person name="Hua-Van A."/>
            <person name="Jonkers W."/>
            <person name="Kazan K."/>
            <person name="Kodira C.D."/>
            <person name="Koehrsen M."/>
            <person name="Kumar L."/>
            <person name="Lee Y.H."/>
            <person name="Li L."/>
            <person name="Manners J.M."/>
            <person name="Miranda-Saavedra D."/>
            <person name="Mukherjee M."/>
            <person name="Park G."/>
            <person name="Park J."/>
            <person name="Park S.Y."/>
            <person name="Proctor R.H."/>
            <person name="Regev A."/>
            <person name="Ruiz-Roldan M.C."/>
            <person name="Sain D."/>
            <person name="Sakthikumar S."/>
            <person name="Sykes S."/>
            <person name="Schwartz D.C."/>
            <person name="Turgeon B.G."/>
            <person name="Wapinski I."/>
            <person name="Yoder O."/>
            <person name="Young S."/>
            <person name="Zeng Q."/>
            <person name="Zhou S."/>
            <person name="Galagan J."/>
            <person name="Cuomo C.A."/>
            <person name="Kistler H.C."/>
            <person name="Rep M."/>
        </authorList>
    </citation>
    <scope>NUCLEOTIDE SEQUENCE [LARGE SCALE GENOMIC DNA]</scope>
    <source>
        <strain evidence="2">M3125 / FGSC 7600</strain>
    </source>
</reference>
<proteinExistence type="predicted"/>
<dbReference type="EMBL" id="DS022255">
    <property type="protein sequence ID" value="EWG51069.1"/>
    <property type="molecule type" value="Genomic_DNA"/>
</dbReference>
<dbReference type="OrthoDB" id="3594103at2759"/>
<evidence type="ECO:0000313" key="1">
    <source>
        <dbReference type="EMBL" id="EWG51069.1"/>
    </source>
</evidence>
<sequence length="67" mass="7558">MKFPEKSQYTGDNDPQKMPKTCCTTGQEHIFFKPLETVDIEEYPFCSELATTFKAHAAAVDLDLPCV</sequence>
<evidence type="ECO:0000313" key="2">
    <source>
        <dbReference type="Proteomes" id="UP000009096"/>
    </source>
</evidence>
<gene>
    <name evidence="1" type="ORF">FVEG_10173</name>
</gene>
<accession>W7MTK5</accession>
<dbReference type="VEuPathDB" id="FungiDB:FVEG_10173"/>